<gene>
    <name evidence="2" type="primary">20204755</name>
    <name evidence="1" type="ORF">HELRODRAFT_173975</name>
</gene>
<dbReference type="GeneID" id="20204755"/>
<keyword evidence="3" id="KW-1185">Reference proteome</keyword>
<evidence type="ECO:0000313" key="3">
    <source>
        <dbReference type="Proteomes" id="UP000015101"/>
    </source>
</evidence>
<accession>T1F7F6</accession>
<reference evidence="3" key="1">
    <citation type="submission" date="2012-12" db="EMBL/GenBank/DDBJ databases">
        <authorList>
            <person name="Hellsten U."/>
            <person name="Grimwood J."/>
            <person name="Chapman J.A."/>
            <person name="Shapiro H."/>
            <person name="Aerts A."/>
            <person name="Otillar R.P."/>
            <person name="Terry A.Y."/>
            <person name="Boore J.L."/>
            <person name="Simakov O."/>
            <person name="Marletaz F."/>
            <person name="Cho S.-J."/>
            <person name="Edsinger-Gonzales E."/>
            <person name="Havlak P."/>
            <person name="Kuo D.-H."/>
            <person name="Larsson T."/>
            <person name="Lv J."/>
            <person name="Arendt D."/>
            <person name="Savage R."/>
            <person name="Osoegawa K."/>
            <person name="de Jong P."/>
            <person name="Lindberg D.R."/>
            <person name="Seaver E.C."/>
            <person name="Weisblat D.A."/>
            <person name="Putnam N.H."/>
            <person name="Grigoriev I.V."/>
            <person name="Rokhsar D.S."/>
        </authorList>
    </citation>
    <scope>NUCLEOTIDE SEQUENCE</scope>
</reference>
<dbReference type="HOGENOM" id="CLU_1857445_0_0_1"/>
<dbReference type="InParanoid" id="T1F7F6"/>
<organism evidence="2 3">
    <name type="scientific">Helobdella robusta</name>
    <name type="common">Californian leech</name>
    <dbReference type="NCBI Taxonomy" id="6412"/>
    <lineage>
        <taxon>Eukaryota</taxon>
        <taxon>Metazoa</taxon>
        <taxon>Spiralia</taxon>
        <taxon>Lophotrochozoa</taxon>
        <taxon>Annelida</taxon>
        <taxon>Clitellata</taxon>
        <taxon>Hirudinea</taxon>
        <taxon>Rhynchobdellida</taxon>
        <taxon>Glossiphoniidae</taxon>
        <taxon>Helobdella</taxon>
    </lineage>
</organism>
<name>T1F7F6_HELRO</name>
<protein>
    <submittedName>
        <fullName evidence="1 2">Uncharacterized protein</fullName>
    </submittedName>
</protein>
<evidence type="ECO:0000313" key="2">
    <source>
        <dbReference type="EnsemblMetazoa" id="HelroP173975"/>
    </source>
</evidence>
<dbReference type="RefSeq" id="XP_009018785.1">
    <property type="nucleotide sequence ID" value="XM_009020537.1"/>
</dbReference>
<reference evidence="2" key="3">
    <citation type="submission" date="2015-06" db="UniProtKB">
        <authorList>
            <consortium name="EnsemblMetazoa"/>
        </authorList>
    </citation>
    <scope>IDENTIFICATION</scope>
</reference>
<dbReference type="AlphaFoldDB" id="T1F7F6"/>
<dbReference type="EnsemblMetazoa" id="HelroT173975">
    <property type="protein sequence ID" value="HelroP173975"/>
    <property type="gene ID" value="HelroG173975"/>
</dbReference>
<sequence length="138" mass="15921">MFQLGSHASVARILASFAVKCGHAELRGEFVHCRLPCSQKTIKVFEICFKALLCGYLFTSVVKYFNNSMKMVIASPIVSLLKRVPFNTWETHILNGGYKLTWSDQRKQMSIRNENFINFFLMEAKTKRPCAFSKPRQF</sequence>
<dbReference type="EMBL" id="AMQM01004774">
    <property type="status" value="NOT_ANNOTATED_CDS"/>
    <property type="molecule type" value="Genomic_DNA"/>
</dbReference>
<dbReference type="EMBL" id="KB096676">
    <property type="protein sequence ID" value="ESO03092.1"/>
    <property type="molecule type" value="Genomic_DNA"/>
</dbReference>
<dbReference type="CTD" id="20204755"/>
<dbReference type="Proteomes" id="UP000015101">
    <property type="component" value="Unassembled WGS sequence"/>
</dbReference>
<evidence type="ECO:0000313" key="1">
    <source>
        <dbReference type="EMBL" id="ESO03092.1"/>
    </source>
</evidence>
<reference evidence="1 3" key="2">
    <citation type="journal article" date="2013" name="Nature">
        <title>Insights into bilaterian evolution from three spiralian genomes.</title>
        <authorList>
            <person name="Simakov O."/>
            <person name="Marletaz F."/>
            <person name="Cho S.J."/>
            <person name="Edsinger-Gonzales E."/>
            <person name="Havlak P."/>
            <person name="Hellsten U."/>
            <person name="Kuo D.H."/>
            <person name="Larsson T."/>
            <person name="Lv J."/>
            <person name="Arendt D."/>
            <person name="Savage R."/>
            <person name="Osoegawa K."/>
            <person name="de Jong P."/>
            <person name="Grimwood J."/>
            <person name="Chapman J.A."/>
            <person name="Shapiro H."/>
            <person name="Aerts A."/>
            <person name="Otillar R.P."/>
            <person name="Terry A.Y."/>
            <person name="Boore J.L."/>
            <person name="Grigoriev I.V."/>
            <person name="Lindberg D.R."/>
            <person name="Seaver E.C."/>
            <person name="Weisblat D.A."/>
            <person name="Putnam N.H."/>
            <person name="Rokhsar D.S."/>
        </authorList>
    </citation>
    <scope>NUCLEOTIDE SEQUENCE</scope>
</reference>
<dbReference type="KEGG" id="hro:HELRODRAFT_173975"/>
<proteinExistence type="predicted"/>